<dbReference type="InterPro" id="IPR031107">
    <property type="entry name" value="Small_HSP"/>
</dbReference>
<dbReference type="SUPFAM" id="SSF49764">
    <property type="entry name" value="HSP20-like chaperones"/>
    <property type="match status" value="1"/>
</dbReference>
<dbReference type="Gene3D" id="2.60.40.790">
    <property type="match status" value="1"/>
</dbReference>
<reference evidence="4 5" key="1">
    <citation type="submission" date="2017-08" db="EMBL/GenBank/DDBJ databases">
        <title>Mechanisms for carbon and nitrogen cycling indicate functional differentiation within the Candidate Phyla Radiation.</title>
        <authorList>
            <person name="Danczak R.E."/>
            <person name="Johnston M.D."/>
            <person name="Kenah C."/>
            <person name="Slattery M."/>
            <person name="Wrighton K.C."/>
            <person name="Wilkins M.J."/>
        </authorList>
    </citation>
    <scope>NUCLEOTIDE SEQUENCE [LARGE SCALE GENOMIC DNA]</scope>
    <source>
        <strain evidence="4">Gr01-1014_85</strain>
    </source>
</reference>
<accession>A0A554JBW8</accession>
<evidence type="ECO:0000313" key="4">
    <source>
        <dbReference type="EMBL" id="TSC65876.1"/>
    </source>
</evidence>
<gene>
    <name evidence="4" type="ORF">CEO22_317</name>
</gene>
<evidence type="ECO:0000256" key="1">
    <source>
        <dbReference type="PROSITE-ProRule" id="PRU00285"/>
    </source>
</evidence>
<name>A0A554JBW8_9BACT</name>
<dbReference type="AlphaFoldDB" id="A0A554JBW8"/>
<dbReference type="EMBL" id="VMFD01000024">
    <property type="protein sequence ID" value="TSC65876.1"/>
    <property type="molecule type" value="Genomic_DNA"/>
</dbReference>
<evidence type="ECO:0000259" key="3">
    <source>
        <dbReference type="PROSITE" id="PS01031"/>
    </source>
</evidence>
<proteinExistence type="inferred from homology"/>
<protein>
    <recommendedName>
        <fullName evidence="3">SHSP domain-containing protein</fullName>
    </recommendedName>
</protein>
<dbReference type="Pfam" id="PF00011">
    <property type="entry name" value="HSP20"/>
    <property type="match status" value="1"/>
</dbReference>
<feature type="domain" description="SHSP" evidence="3">
    <location>
        <begin position="11"/>
        <end position="123"/>
    </location>
</feature>
<dbReference type="PANTHER" id="PTHR11527">
    <property type="entry name" value="HEAT-SHOCK PROTEIN 20 FAMILY MEMBER"/>
    <property type="match status" value="1"/>
</dbReference>
<evidence type="ECO:0000313" key="5">
    <source>
        <dbReference type="Proteomes" id="UP000316253"/>
    </source>
</evidence>
<organism evidence="4 5">
    <name type="scientific">Candidatus Berkelbacteria bacterium Gr01-1014_85</name>
    <dbReference type="NCBI Taxonomy" id="2017150"/>
    <lineage>
        <taxon>Bacteria</taxon>
        <taxon>Candidatus Berkelbacteria</taxon>
    </lineage>
</organism>
<dbReference type="InterPro" id="IPR008978">
    <property type="entry name" value="HSP20-like_chaperone"/>
</dbReference>
<sequence>MSQDNTADWVTDEYEGQLAIDAFQTPDEIIIKAPIAGVSEDDLEVAVTDEMVTIKGERRNELGISRDEYFIQECYWGTFARNYIFPVAVDSNRAEASLKDGVLLIRVPKLERSRARSLKINSAS</sequence>
<dbReference type="CDD" id="cd06464">
    <property type="entry name" value="ACD_sHsps-like"/>
    <property type="match status" value="1"/>
</dbReference>
<dbReference type="InterPro" id="IPR002068">
    <property type="entry name" value="A-crystallin/Hsp20_dom"/>
</dbReference>
<comment type="similarity">
    <text evidence="1 2">Belongs to the small heat shock protein (HSP20) family.</text>
</comment>
<dbReference type="PROSITE" id="PS01031">
    <property type="entry name" value="SHSP"/>
    <property type="match status" value="1"/>
</dbReference>
<dbReference type="Proteomes" id="UP000316253">
    <property type="component" value="Unassembled WGS sequence"/>
</dbReference>
<evidence type="ECO:0000256" key="2">
    <source>
        <dbReference type="RuleBase" id="RU003616"/>
    </source>
</evidence>
<comment type="caution">
    <text evidence="4">The sequence shown here is derived from an EMBL/GenBank/DDBJ whole genome shotgun (WGS) entry which is preliminary data.</text>
</comment>